<dbReference type="InterPro" id="IPR001497">
    <property type="entry name" value="MethylDNA_cys_MeTrfase_AS"/>
</dbReference>
<dbReference type="CDD" id="cd06445">
    <property type="entry name" value="ATase"/>
    <property type="match status" value="1"/>
</dbReference>
<reference evidence="15" key="3">
    <citation type="submission" date="2016-11" db="EMBL/GenBank/DDBJ databases">
        <authorList>
            <person name="Papadimitriou K."/>
        </authorList>
    </citation>
    <scope>NUCLEOTIDE SEQUENCE [LARGE SCALE GENOMIC DNA]</scope>
    <source>
        <strain evidence="15">ACA-DC 1533</strain>
    </source>
</reference>
<dbReference type="InterPro" id="IPR036217">
    <property type="entry name" value="MethylDNA_cys_MeTrfase_DNAb"/>
</dbReference>
<dbReference type="PROSITE" id="PS00374">
    <property type="entry name" value="MGMT"/>
    <property type="match status" value="1"/>
</dbReference>
<dbReference type="GO" id="GO:0005737">
    <property type="term" value="C:cytoplasm"/>
    <property type="evidence" value="ECO:0007669"/>
    <property type="project" value="UniProtKB-SubCell"/>
</dbReference>
<name>A0A0R2KCR9_9LACO</name>
<evidence type="ECO:0000256" key="7">
    <source>
        <dbReference type="ARBA" id="ARBA00023204"/>
    </source>
</evidence>
<dbReference type="STRING" id="89059.LAC1533_0547"/>
<organism evidence="12 14">
    <name type="scientific">Ligilactobacillus acidipiscis</name>
    <dbReference type="NCBI Taxonomy" id="89059"/>
    <lineage>
        <taxon>Bacteria</taxon>
        <taxon>Bacillati</taxon>
        <taxon>Bacillota</taxon>
        <taxon>Bacilli</taxon>
        <taxon>Lactobacillales</taxon>
        <taxon>Lactobacillaceae</taxon>
        <taxon>Ligilactobacillus</taxon>
    </lineage>
</organism>
<dbReference type="InterPro" id="IPR036388">
    <property type="entry name" value="WH-like_DNA-bd_sf"/>
</dbReference>
<comment type="catalytic activity">
    <reaction evidence="1 9">
        <text>a 4-O-methyl-thymidine in DNA + L-cysteinyl-[protein] = a thymidine in DNA + S-methyl-L-cysteinyl-[protein]</text>
        <dbReference type="Rhea" id="RHEA:53428"/>
        <dbReference type="Rhea" id="RHEA-COMP:10131"/>
        <dbReference type="Rhea" id="RHEA-COMP:10132"/>
        <dbReference type="Rhea" id="RHEA-COMP:13555"/>
        <dbReference type="Rhea" id="RHEA-COMP:13556"/>
        <dbReference type="ChEBI" id="CHEBI:29950"/>
        <dbReference type="ChEBI" id="CHEBI:82612"/>
        <dbReference type="ChEBI" id="CHEBI:137386"/>
        <dbReference type="ChEBI" id="CHEBI:137387"/>
        <dbReference type="EC" id="2.1.1.63"/>
    </reaction>
</comment>
<evidence type="ECO:0000256" key="6">
    <source>
        <dbReference type="ARBA" id="ARBA00022763"/>
    </source>
</evidence>
<sequence>MNSTINTQIYYSPLGKLLLASNGQSLIGCWFEDQKYYAAGLCQTQMRDQQDHVLKQAALWLDQYFAGQNPGAGFVHLDPQVTEFRRSVLTALQQVLYGKVISYQDLAAQVKTPAVSSKYARSVAGAVAHNPLSIFIPCHRVVGSDGSLTGYAGGIERKKALLKLEQRKR</sequence>
<keyword evidence="7 9" id="KW-0234">DNA repair</keyword>
<evidence type="ECO:0000256" key="4">
    <source>
        <dbReference type="ARBA" id="ARBA00022603"/>
    </source>
</evidence>
<evidence type="ECO:0000259" key="10">
    <source>
        <dbReference type="Pfam" id="PF01035"/>
    </source>
</evidence>
<dbReference type="Pfam" id="PF01035">
    <property type="entry name" value="DNA_binding_1"/>
    <property type="match status" value="1"/>
</dbReference>
<dbReference type="InterPro" id="IPR008332">
    <property type="entry name" value="MethylG_MeTrfase_N"/>
</dbReference>
<keyword evidence="3 9" id="KW-0963">Cytoplasm</keyword>
<evidence type="ECO:0000313" key="12">
    <source>
        <dbReference type="EMBL" id="KRN87231.1"/>
    </source>
</evidence>
<dbReference type="PANTHER" id="PTHR10815">
    <property type="entry name" value="METHYLATED-DNA--PROTEIN-CYSTEINE METHYLTRANSFERASE"/>
    <property type="match status" value="1"/>
</dbReference>
<dbReference type="KEGG" id="laca:LAC1533_0547"/>
<dbReference type="EMBL" id="JQBK01000006">
    <property type="protein sequence ID" value="KRN87231.1"/>
    <property type="molecule type" value="Genomic_DNA"/>
</dbReference>
<keyword evidence="6 9" id="KW-0227">DNA damage</keyword>
<feature type="active site" description="Nucleophile; methyl group acceptor" evidence="9">
    <location>
        <position position="138"/>
    </location>
</feature>
<comment type="miscellaneous">
    <text evidence="9">This enzyme catalyzes only one turnover and therefore is not strictly catalytic. According to one definition, an enzyme is a biocatalyst that acts repeatedly and over many reaction cycles.</text>
</comment>
<evidence type="ECO:0000256" key="9">
    <source>
        <dbReference type="HAMAP-Rule" id="MF_00772"/>
    </source>
</evidence>
<dbReference type="InterPro" id="IPR023546">
    <property type="entry name" value="MGMT"/>
</dbReference>
<reference evidence="13" key="2">
    <citation type="submission" date="2016-11" db="EMBL/GenBank/DDBJ databases">
        <authorList>
            <person name="Jaros S."/>
            <person name="Januszkiewicz K."/>
            <person name="Wedrychowicz H."/>
        </authorList>
    </citation>
    <scope>NUCLEOTIDE SEQUENCE [LARGE SCALE GENOMIC DNA]</scope>
    <source>
        <strain evidence="13">ACA-DC 1533</strain>
    </source>
</reference>
<evidence type="ECO:0000313" key="13">
    <source>
        <dbReference type="EMBL" id="SFV39967.1"/>
    </source>
</evidence>
<comment type="function">
    <text evidence="9">Involved in the cellular defense against the biological effects of O6-methylguanine (O6-MeG) and O4-methylthymine (O4-MeT) in DNA. Repairs the methylated nucleobase in DNA by stoichiometrically transferring the methyl group to a cysteine residue in the enzyme. This is a suicide reaction: the enzyme is irreversibly inactivated.</text>
</comment>
<feature type="domain" description="Methylated-DNA-[protein]-cysteine S-methyltransferase DNA binding" evidence="10">
    <location>
        <begin position="83"/>
        <end position="166"/>
    </location>
</feature>
<feature type="domain" description="Methylguanine DNA methyltransferase ribonuclease-like" evidence="11">
    <location>
        <begin position="9"/>
        <end position="68"/>
    </location>
</feature>
<comment type="similarity">
    <text evidence="2 9">Belongs to the MGMT family.</text>
</comment>
<evidence type="ECO:0000313" key="15">
    <source>
        <dbReference type="Proteomes" id="UP000190935"/>
    </source>
</evidence>
<dbReference type="PANTHER" id="PTHR10815:SF5">
    <property type="entry name" value="METHYLATED-DNA--PROTEIN-CYSTEINE METHYLTRANSFERASE"/>
    <property type="match status" value="1"/>
</dbReference>
<dbReference type="NCBIfam" id="TIGR00589">
    <property type="entry name" value="ogt"/>
    <property type="match status" value="1"/>
</dbReference>
<dbReference type="GeneID" id="95348628"/>
<comment type="catalytic activity">
    <reaction evidence="8 9">
        <text>a 6-O-methyl-2'-deoxyguanosine in DNA + L-cysteinyl-[protein] = S-methyl-L-cysteinyl-[protein] + a 2'-deoxyguanosine in DNA</text>
        <dbReference type="Rhea" id="RHEA:24000"/>
        <dbReference type="Rhea" id="RHEA-COMP:10131"/>
        <dbReference type="Rhea" id="RHEA-COMP:10132"/>
        <dbReference type="Rhea" id="RHEA-COMP:11367"/>
        <dbReference type="Rhea" id="RHEA-COMP:11368"/>
        <dbReference type="ChEBI" id="CHEBI:29950"/>
        <dbReference type="ChEBI" id="CHEBI:82612"/>
        <dbReference type="ChEBI" id="CHEBI:85445"/>
        <dbReference type="ChEBI" id="CHEBI:85448"/>
        <dbReference type="EC" id="2.1.1.63"/>
    </reaction>
</comment>
<evidence type="ECO:0000256" key="3">
    <source>
        <dbReference type="ARBA" id="ARBA00022490"/>
    </source>
</evidence>
<dbReference type="Proteomes" id="UP000051491">
    <property type="component" value="Unassembled WGS sequence"/>
</dbReference>
<dbReference type="Gene3D" id="3.30.160.70">
    <property type="entry name" value="Methylated DNA-protein cysteine methyltransferase domain"/>
    <property type="match status" value="1"/>
</dbReference>
<dbReference type="EC" id="2.1.1.63" evidence="9"/>
<keyword evidence="4 9" id="KW-0489">Methyltransferase</keyword>
<gene>
    <name evidence="12" type="ORF">IV43_GL001767</name>
    <name evidence="13" type="ORF">LAC1533_0547</name>
</gene>
<evidence type="ECO:0000259" key="11">
    <source>
        <dbReference type="Pfam" id="PF02870"/>
    </source>
</evidence>
<dbReference type="SUPFAM" id="SSF53155">
    <property type="entry name" value="Methylated DNA-protein cysteine methyltransferase domain"/>
    <property type="match status" value="1"/>
</dbReference>
<dbReference type="OrthoDB" id="9802228at2"/>
<dbReference type="SUPFAM" id="SSF46767">
    <property type="entry name" value="Methylated DNA-protein cysteine methyltransferase, C-terminal domain"/>
    <property type="match status" value="1"/>
</dbReference>
<dbReference type="GO" id="GO:0003908">
    <property type="term" value="F:methylated-DNA-[protein]-cysteine S-methyltransferase activity"/>
    <property type="evidence" value="ECO:0007669"/>
    <property type="project" value="UniProtKB-UniRule"/>
</dbReference>
<protein>
    <recommendedName>
        <fullName evidence="9">Methylated-DNA--protein-cysteine methyltransferase</fullName>
        <ecNumber evidence="9">2.1.1.63</ecNumber>
    </recommendedName>
    <alternativeName>
        <fullName evidence="9">6-O-methylguanine-DNA methyltransferase</fullName>
        <shortName evidence="9">MGMT</shortName>
    </alternativeName>
    <alternativeName>
        <fullName evidence="9">O-6-methylguanine-DNA-alkyltransferase</fullName>
    </alternativeName>
</protein>
<dbReference type="InterPro" id="IPR036631">
    <property type="entry name" value="MGMT_N_sf"/>
</dbReference>
<evidence type="ECO:0000256" key="2">
    <source>
        <dbReference type="ARBA" id="ARBA00008711"/>
    </source>
</evidence>
<dbReference type="AlphaFoldDB" id="A0A0R2KCR9"/>
<dbReference type="Pfam" id="PF02870">
    <property type="entry name" value="Methyltransf_1N"/>
    <property type="match status" value="1"/>
</dbReference>
<dbReference type="PATRIC" id="fig|89059.3.peg.1883"/>
<dbReference type="InterPro" id="IPR014048">
    <property type="entry name" value="MethylDNA_cys_MeTrfase_DNA-bd"/>
</dbReference>
<evidence type="ECO:0000256" key="8">
    <source>
        <dbReference type="ARBA" id="ARBA00049348"/>
    </source>
</evidence>
<keyword evidence="5 9" id="KW-0808">Transferase</keyword>
<dbReference type="EMBL" id="LT630287">
    <property type="protein sequence ID" value="SFV39967.1"/>
    <property type="molecule type" value="Genomic_DNA"/>
</dbReference>
<evidence type="ECO:0000256" key="1">
    <source>
        <dbReference type="ARBA" id="ARBA00001286"/>
    </source>
</evidence>
<dbReference type="FunFam" id="1.10.10.10:FF:000214">
    <property type="entry name" value="Methylated-DNA--protein-cysteine methyltransferase"/>
    <property type="match status" value="1"/>
</dbReference>
<dbReference type="GO" id="GO:0006307">
    <property type="term" value="P:DNA alkylation repair"/>
    <property type="evidence" value="ECO:0007669"/>
    <property type="project" value="UniProtKB-UniRule"/>
</dbReference>
<dbReference type="RefSeq" id="WP_010497192.1">
    <property type="nucleotide sequence ID" value="NZ_JBHUGU010000002.1"/>
</dbReference>
<evidence type="ECO:0000313" key="14">
    <source>
        <dbReference type="Proteomes" id="UP000051491"/>
    </source>
</evidence>
<reference evidence="12 14" key="1">
    <citation type="journal article" date="2015" name="Genome Announc.">
        <title>Expanding the biotechnology potential of lactobacilli through comparative genomics of 213 strains and associated genera.</title>
        <authorList>
            <person name="Sun Z."/>
            <person name="Harris H.M."/>
            <person name="McCann A."/>
            <person name="Guo C."/>
            <person name="Argimon S."/>
            <person name="Zhang W."/>
            <person name="Yang X."/>
            <person name="Jeffery I.B."/>
            <person name="Cooney J.C."/>
            <person name="Kagawa T.F."/>
            <person name="Liu W."/>
            <person name="Song Y."/>
            <person name="Salvetti E."/>
            <person name="Wrobel A."/>
            <person name="Rasinkangas P."/>
            <person name="Parkhill J."/>
            <person name="Rea M.C."/>
            <person name="O'Sullivan O."/>
            <person name="Ritari J."/>
            <person name="Douillard F.P."/>
            <person name="Paul Ross R."/>
            <person name="Yang R."/>
            <person name="Briner A.E."/>
            <person name="Felis G.E."/>
            <person name="de Vos W.M."/>
            <person name="Barrangou R."/>
            <person name="Klaenhammer T.R."/>
            <person name="Caufield P.W."/>
            <person name="Cui Y."/>
            <person name="Zhang H."/>
            <person name="O'Toole P.W."/>
        </authorList>
    </citation>
    <scope>NUCLEOTIDE SEQUENCE [LARGE SCALE GENOMIC DNA]</scope>
    <source>
        <strain evidence="12 14">DSM 15353</strain>
    </source>
</reference>
<accession>A0A0R2KCR9</accession>
<evidence type="ECO:0000256" key="5">
    <source>
        <dbReference type="ARBA" id="ARBA00022679"/>
    </source>
</evidence>
<dbReference type="GO" id="GO:0032259">
    <property type="term" value="P:methylation"/>
    <property type="evidence" value="ECO:0007669"/>
    <property type="project" value="UniProtKB-KW"/>
</dbReference>
<dbReference type="Gene3D" id="1.10.10.10">
    <property type="entry name" value="Winged helix-like DNA-binding domain superfamily/Winged helix DNA-binding domain"/>
    <property type="match status" value="1"/>
</dbReference>
<comment type="subcellular location">
    <subcellularLocation>
        <location evidence="9">Cytoplasm</location>
    </subcellularLocation>
</comment>
<proteinExistence type="inferred from homology"/>
<dbReference type="Proteomes" id="UP000190935">
    <property type="component" value="Chromosome I"/>
</dbReference>
<dbReference type="HAMAP" id="MF_00772">
    <property type="entry name" value="OGT"/>
    <property type="match status" value="1"/>
</dbReference>